<keyword evidence="3" id="KW-1185">Reference proteome</keyword>
<reference evidence="3" key="1">
    <citation type="journal article" date="2019" name="Int. J. Syst. Evol. Microbiol.">
        <title>The Global Catalogue of Microorganisms (GCM) 10K type strain sequencing project: providing services to taxonomists for standard genome sequencing and annotation.</title>
        <authorList>
            <consortium name="The Broad Institute Genomics Platform"/>
            <consortium name="The Broad Institute Genome Sequencing Center for Infectious Disease"/>
            <person name="Wu L."/>
            <person name="Ma J."/>
        </authorList>
    </citation>
    <scope>NUCLEOTIDE SEQUENCE [LARGE SCALE GENOMIC DNA]</scope>
    <source>
        <strain evidence="3">JCM 9373</strain>
    </source>
</reference>
<organism evidence="2 3">
    <name type="scientific">Planomonospora alba</name>
    <dbReference type="NCBI Taxonomy" id="161354"/>
    <lineage>
        <taxon>Bacteria</taxon>
        <taxon>Bacillati</taxon>
        <taxon>Actinomycetota</taxon>
        <taxon>Actinomycetes</taxon>
        <taxon>Streptosporangiales</taxon>
        <taxon>Streptosporangiaceae</taxon>
        <taxon>Planomonospora</taxon>
    </lineage>
</organism>
<dbReference type="EMBL" id="BAAAUT010000006">
    <property type="protein sequence ID" value="GAA3120780.1"/>
    <property type="molecule type" value="Genomic_DNA"/>
</dbReference>
<dbReference type="Proteomes" id="UP001500320">
    <property type="component" value="Unassembled WGS sequence"/>
</dbReference>
<accession>A0ABP6MR07</accession>
<gene>
    <name evidence="2" type="ORF">GCM10010466_09600</name>
</gene>
<evidence type="ECO:0000256" key="1">
    <source>
        <dbReference type="SAM" id="MobiDB-lite"/>
    </source>
</evidence>
<evidence type="ECO:0000313" key="3">
    <source>
        <dbReference type="Proteomes" id="UP001500320"/>
    </source>
</evidence>
<proteinExistence type="predicted"/>
<sequence length="79" mass="8485">MAGRSAVVRRVRARGPAGREVRRGRGSDGGTGPAEPATLWDQRVRRRSTTLAVWSRKAPLSLPRLFSFAVGVCPSAKVA</sequence>
<feature type="compositionally biased region" description="Basic and acidic residues" evidence="1">
    <location>
        <begin position="17"/>
        <end position="26"/>
    </location>
</feature>
<feature type="region of interest" description="Disordered" evidence="1">
    <location>
        <begin position="1"/>
        <end position="40"/>
    </location>
</feature>
<comment type="caution">
    <text evidence="2">The sequence shown here is derived from an EMBL/GenBank/DDBJ whole genome shotgun (WGS) entry which is preliminary data.</text>
</comment>
<protein>
    <submittedName>
        <fullName evidence="2">Uncharacterized protein</fullName>
    </submittedName>
</protein>
<name>A0ABP6MR07_9ACTN</name>
<evidence type="ECO:0000313" key="2">
    <source>
        <dbReference type="EMBL" id="GAA3120780.1"/>
    </source>
</evidence>